<evidence type="ECO:0000256" key="1">
    <source>
        <dbReference type="ARBA" id="ARBA00022741"/>
    </source>
</evidence>
<name>A0A502IA66_BRELA</name>
<keyword evidence="4 5" id="KW-0067">ATP-binding</keyword>
<comment type="similarity">
    <text evidence="5">Belongs to the DEAD box helicase family.</text>
</comment>
<keyword evidence="3 5" id="KW-0347">Helicase</keyword>
<dbReference type="InterPro" id="IPR001650">
    <property type="entry name" value="Helicase_C-like"/>
</dbReference>
<dbReference type="CDD" id="cd00268">
    <property type="entry name" value="DEADc"/>
    <property type="match status" value="1"/>
</dbReference>
<dbReference type="PROSITE" id="PS51192">
    <property type="entry name" value="HELICASE_ATP_BIND_1"/>
    <property type="match status" value="1"/>
</dbReference>
<proteinExistence type="inferred from homology"/>
<dbReference type="PROSITE" id="PS00039">
    <property type="entry name" value="DEAD_ATP_HELICASE"/>
    <property type="match status" value="1"/>
</dbReference>
<dbReference type="SMART" id="SM00487">
    <property type="entry name" value="DEXDc"/>
    <property type="match status" value="1"/>
</dbReference>
<dbReference type="PROSITE" id="PS51194">
    <property type="entry name" value="HELICASE_CTER"/>
    <property type="match status" value="1"/>
</dbReference>
<dbReference type="SMART" id="SM00490">
    <property type="entry name" value="HELICc"/>
    <property type="match status" value="1"/>
</dbReference>
<keyword evidence="2 5" id="KW-0378">Hydrolase</keyword>
<dbReference type="GO" id="GO:0033592">
    <property type="term" value="F:RNA strand annealing activity"/>
    <property type="evidence" value="ECO:0007669"/>
    <property type="project" value="TreeGrafter"/>
</dbReference>
<evidence type="ECO:0000256" key="4">
    <source>
        <dbReference type="ARBA" id="ARBA00022840"/>
    </source>
</evidence>
<feature type="compositionally biased region" description="Basic and acidic residues" evidence="6">
    <location>
        <begin position="389"/>
        <end position="410"/>
    </location>
</feature>
<keyword evidence="1 5" id="KW-0547">Nucleotide-binding</keyword>
<dbReference type="PANTHER" id="PTHR47963:SF7">
    <property type="entry name" value="ATP-DEPENDENT RNA HELICASE YFML-RELATED"/>
    <property type="match status" value="1"/>
</dbReference>
<protein>
    <submittedName>
        <fullName evidence="7">DEAD/DEAH box helicase</fullName>
    </submittedName>
</protein>
<dbReference type="Gene3D" id="3.40.50.300">
    <property type="entry name" value="P-loop containing nucleotide triphosphate hydrolases"/>
    <property type="match status" value="2"/>
</dbReference>
<reference evidence="7 8" key="1">
    <citation type="submission" date="2018-11" db="EMBL/GenBank/DDBJ databases">
        <title>Phylogenetic determinants of toxin gene distribution in genomes of Brevibacillus laterosporus.</title>
        <authorList>
            <person name="Glare T.R."/>
            <person name="Durrant A."/>
            <person name="Berry C."/>
            <person name="Palma L."/>
            <person name="Ormskirk M."/>
            <person name="Cox M.O."/>
        </authorList>
    </citation>
    <scope>NUCLEOTIDE SEQUENCE [LARGE SCALE GENOMIC DNA]</scope>
    <source>
        <strain evidence="7 8">1821L</strain>
    </source>
</reference>
<organism evidence="7 8">
    <name type="scientific">Brevibacillus laterosporus</name>
    <name type="common">Bacillus laterosporus</name>
    <dbReference type="NCBI Taxonomy" id="1465"/>
    <lineage>
        <taxon>Bacteria</taxon>
        <taxon>Bacillati</taxon>
        <taxon>Bacillota</taxon>
        <taxon>Bacilli</taxon>
        <taxon>Bacillales</taxon>
        <taxon>Paenibacillaceae</taxon>
        <taxon>Brevibacillus</taxon>
    </lineage>
</organism>
<feature type="region of interest" description="Disordered" evidence="6">
    <location>
        <begin position="371"/>
        <end position="410"/>
    </location>
</feature>
<dbReference type="PANTHER" id="PTHR47963">
    <property type="entry name" value="DEAD-BOX ATP-DEPENDENT RNA HELICASE 47, MITOCHONDRIAL"/>
    <property type="match status" value="1"/>
</dbReference>
<evidence type="ECO:0000256" key="5">
    <source>
        <dbReference type="RuleBase" id="RU000492"/>
    </source>
</evidence>
<dbReference type="GO" id="GO:0009409">
    <property type="term" value="P:response to cold"/>
    <property type="evidence" value="ECO:0007669"/>
    <property type="project" value="TreeGrafter"/>
</dbReference>
<dbReference type="GO" id="GO:0005840">
    <property type="term" value="C:ribosome"/>
    <property type="evidence" value="ECO:0007669"/>
    <property type="project" value="TreeGrafter"/>
</dbReference>
<dbReference type="InterPro" id="IPR044742">
    <property type="entry name" value="DEAD/DEAH_RhlB"/>
</dbReference>
<dbReference type="GO" id="GO:0005524">
    <property type="term" value="F:ATP binding"/>
    <property type="evidence" value="ECO:0007669"/>
    <property type="project" value="UniProtKB-KW"/>
</dbReference>
<dbReference type="InterPro" id="IPR050547">
    <property type="entry name" value="DEAD_box_RNA_helicases"/>
</dbReference>
<evidence type="ECO:0000313" key="8">
    <source>
        <dbReference type="Proteomes" id="UP000319432"/>
    </source>
</evidence>
<dbReference type="AlphaFoldDB" id="A0A502IA66"/>
<dbReference type="Pfam" id="PF00271">
    <property type="entry name" value="Helicase_C"/>
    <property type="match status" value="1"/>
</dbReference>
<dbReference type="GO" id="GO:0003724">
    <property type="term" value="F:RNA helicase activity"/>
    <property type="evidence" value="ECO:0007669"/>
    <property type="project" value="TreeGrafter"/>
</dbReference>
<keyword evidence="8" id="KW-1185">Reference proteome</keyword>
<evidence type="ECO:0000256" key="2">
    <source>
        <dbReference type="ARBA" id="ARBA00022801"/>
    </source>
</evidence>
<dbReference type="SUPFAM" id="SSF52540">
    <property type="entry name" value="P-loop containing nucleoside triphosphate hydrolases"/>
    <property type="match status" value="1"/>
</dbReference>
<sequence>MSNDFMQITRGPIVTFLRERGYEKLTPIQAQTLPVILEGKDVIAESPTGSGKTMAYLLPLVQKLDETKKELQVLVLAPTQELVMQIYREATQLLASIGMHAAALIGGVDTKRQVEKLKTHPAIVIGTPGRVKELLELRKLKVHTVQSVVIDEADRMLDRGFANPVQDVLRRLMRDTQRLFFSATLSKQTQTMINGMAREPIVIATEAPDSKYEVLHFYLVEEGRKKADALRRLIRLVDAKKTLVFLNTIERVDEITDKLTYHHLECELLHRDTPKVDRAKALQHFRDGKLPVLIVTDVAARGIDISDVELVIHYDPATDADTYVHRSGRTGRMGKAGLVFSIVLPNQRFIIQKFSKQKQILIQEKTMSHGALVDPSGERKPYSGQKMTPRRESSNGDRTQGKRDPSKGRS</sequence>
<dbReference type="Pfam" id="PF00270">
    <property type="entry name" value="DEAD"/>
    <property type="match status" value="1"/>
</dbReference>
<dbReference type="GO" id="GO:0016787">
    <property type="term" value="F:hydrolase activity"/>
    <property type="evidence" value="ECO:0007669"/>
    <property type="project" value="UniProtKB-KW"/>
</dbReference>
<dbReference type="InterPro" id="IPR011545">
    <property type="entry name" value="DEAD/DEAH_box_helicase_dom"/>
</dbReference>
<dbReference type="EMBL" id="CP033464">
    <property type="protein sequence ID" value="QDX94789.1"/>
    <property type="molecule type" value="Genomic_DNA"/>
</dbReference>
<dbReference type="InterPro" id="IPR014001">
    <property type="entry name" value="Helicase_ATP-bd"/>
</dbReference>
<evidence type="ECO:0000256" key="3">
    <source>
        <dbReference type="ARBA" id="ARBA00022806"/>
    </source>
</evidence>
<dbReference type="InterPro" id="IPR027417">
    <property type="entry name" value="P-loop_NTPase"/>
</dbReference>
<gene>
    <name evidence="7" type="ORF">EEL30_22365</name>
</gene>
<dbReference type="InterPro" id="IPR000629">
    <property type="entry name" value="RNA-helicase_DEAD-box_CS"/>
</dbReference>
<evidence type="ECO:0000313" key="7">
    <source>
        <dbReference type="EMBL" id="QDX94789.1"/>
    </source>
</evidence>
<accession>A0A502IA66</accession>
<evidence type="ECO:0000256" key="6">
    <source>
        <dbReference type="SAM" id="MobiDB-lite"/>
    </source>
</evidence>
<dbReference type="CDD" id="cd18787">
    <property type="entry name" value="SF2_C_DEAD"/>
    <property type="match status" value="1"/>
</dbReference>
<dbReference type="GO" id="GO:0005829">
    <property type="term" value="C:cytosol"/>
    <property type="evidence" value="ECO:0007669"/>
    <property type="project" value="TreeGrafter"/>
</dbReference>
<dbReference type="Proteomes" id="UP000319432">
    <property type="component" value="Chromosome"/>
</dbReference>
<dbReference type="OrthoDB" id="9805696at2"/>